<name>A0ABU6SU35_9FABA</name>
<feature type="region of interest" description="Disordered" evidence="1">
    <location>
        <begin position="207"/>
        <end position="253"/>
    </location>
</feature>
<sequence length="253" mass="27701">MLRYPGYSFFRVLVDTGFGTMIQARLKVEVKGLVFLLYVKEVGGAESALTKSNKKMGEETSNLEAYCGDRRTVRNHDEAATGGGEAAAIGVEGGEREARVGMGNEASTTRNSNSQRVESGCVVNRSLAHMKEGAEDNDQWIGSPTKTKTWDDDRGTDEVIQEILMGPNEIVAGHCNMRGIMSSVEAERLDESGREVSLHNNLGDFGMEETSGPIEPPGFETNVVGGIDMGMSSSESEAQSERKKNWRERRRKN</sequence>
<organism evidence="2 3">
    <name type="scientific">Stylosanthes scabra</name>
    <dbReference type="NCBI Taxonomy" id="79078"/>
    <lineage>
        <taxon>Eukaryota</taxon>
        <taxon>Viridiplantae</taxon>
        <taxon>Streptophyta</taxon>
        <taxon>Embryophyta</taxon>
        <taxon>Tracheophyta</taxon>
        <taxon>Spermatophyta</taxon>
        <taxon>Magnoliopsida</taxon>
        <taxon>eudicotyledons</taxon>
        <taxon>Gunneridae</taxon>
        <taxon>Pentapetalae</taxon>
        <taxon>rosids</taxon>
        <taxon>fabids</taxon>
        <taxon>Fabales</taxon>
        <taxon>Fabaceae</taxon>
        <taxon>Papilionoideae</taxon>
        <taxon>50 kb inversion clade</taxon>
        <taxon>dalbergioids sensu lato</taxon>
        <taxon>Dalbergieae</taxon>
        <taxon>Pterocarpus clade</taxon>
        <taxon>Stylosanthes</taxon>
    </lineage>
</organism>
<accession>A0ABU6SU35</accession>
<evidence type="ECO:0000313" key="2">
    <source>
        <dbReference type="EMBL" id="MED6139263.1"/>
    </source>
</evidence>
<dbReference type="EMBL" id="JASCZI010061669">
    <property type="protein sequence ID" value="MED6139263.1"/>
    <property type="molecule type" value="Genomic_DNA"/>
</dbReference>
<evidence type="ECO:0000313" key="3">
    <source>
        <dbReference type="Proteomes" id="UP001341840"/>
    </source>
</evidence>
<gene>
    <name evidence="2" type="ORF">PIB30_082163</name>
</gene>
<feature type="region of interest" description="Disordered" evidence="1">
    <location>
        <begin position="80"/>
        <end position="118"/>
    </location>
</feature>
<feature type="compositionally biased region" description="Polar residues" evidence="1">
    <location>
        <begin position="105"/>
        <end position="117"/>
    </location>
</feature>
<dbReference type="Proteomes" id="UP001341840">
    <property type="component" value="Unassembled WGS sequence"/>
</dbReference>
<protein>
    <submittedName>
        <fullName evidence="2">Uncharacterized protein</fullName>
    </submittedName>
</protein>
<keyword evidence="3" id="KW-1185">Reference proteome</keyword>
<comment type="caution">
    <text evidence="2">The sequence shown here is derived from an EMBL/GenBank/DDBJ whole genome shotgun (WGS) entry which is preliminary data.</text>
</comment>
<feature type="compositionally biased region" description="Basic residues" evidence="1">
    <location>
        <begin position="244"/>
        <end position="253"/>
    </location>
</feature>
<evidence type="ECO:0000256" key="1">
    <source>
        <dbReference type="SAM" id="MobiDB-lite"/>
    </source>
</evidence>
<proteinExistence type="predicted"/>
<reference evidence="2 3" key="1">
    <citation type="journal article" date="2023" name="Plants (Basel)">
        <title>Bridging the Gap: Combining Genomics and Transcriptomics Approaches to Understand Stylosanthes scabra, an Orphan Legume from the Brazilian Caatinga.</title>
        <authorList>
            <person name="Ferreira-Neto J.R.C."/>
            <person name="da Silva M.D."/>
            <person name="Binneck E."/>
            <person name="de Melo N.F."/>
            <person name="da Silva R.H."/>
            <person name="de Melo A.L.T.M."/>
            <person name="Pandolfi V."/>
            <person name="Bustamante F.O."/>
            <person name="Brasileiro-Vidal A.C."/>
            <person name="Benko-Iseppon A.M."/>
        </authorList>
    </citation>
    <scope>NUCLEOTIDE SEQUENCE [LARGE SCALE GENOMIC DNA]</scope>
    <source>
        <tissue evidence="2">Leaves</tissue>
    </source>
</reference>